<accession>A0ABP9J7V8</accession>
<protein>
    <submittedName>
        <fullName evidence="2">Uncharacterized protein</fullName>
    </submittedName>
</protein>
<evidence type="ECO:0000313" key="3">
    <source>
        <dbReference type="Proteomes" id="UP001501759"/>
    </source>
</evidence>
<reference evidence="3" key="1">
    <citation type="journal article" date="2019" name="Int. J. Syst. Evol. Microbiol.">
        <title>The Global Catalogue of Microorganisms (GCM) 10K type strain sequencing project: providing services to taxonomists for standard genome sequencing and annotation.</title>
        <authorList>
            <consortium name="The Broad Institute Genomics Platform"/>
            <consortium name="The Broad Institute Genome Sequencing Center for Infectious Disease"/>
            <person name="Wu L."/>
            <person name="Ma J."/>
        </authorList>
    </citation>
    <scope>NUCLEOTIDE SEQUENCE [LARGE SCALE GENOMIC DNA]</scope>
    <source>
        <strain evidence="3">JCM 18409</strain>
    </source>
</reference>
<organism evidence="2 3">
    <name type="scientific">Streptomyces siamensis</name>
    <dbReference type="NCBI Taxonomy" id="1274986"/>
    <lineage>
        <taxon>Bacteria</taxon>
        <taxon>Bacillati</taxon>
        <taxon>Actinomycetota</taxon>
        <taxon>Actinomycetes</taxon>
        <taxon>Kitasatosporales</taxon>
        <taxon>Streptomycetaceae</taxon>
        <taxon>Streptomyces</taxon>
    </lineage>
</organism>
<sequence length="60" mass="6354">MTTTPDSRRSTIEGAVQVPNFQPGRTHSHSTNTVSEPGAMPVTGSPSNAQNRSRCFQPAA</sequence>
<feature type="compositionally biased region" description="Polar residues" evidence="1">
    <location>
        <begin position="44"/>
        <end position="54"/>
    </location>
</feature>
<dbReference type="EMBL" id="BAABKB010000023">
    <property type="protein sequence ID" value="GAA5023260.1"/>
    <property type="molecule type" value="Genomic_DNA"/>
</dbReference>
<evidence type="ECO:0000313" key="2">
    <source>
        <dbReference type="EMBL" id="GAA5023260.1"/>
    </source>
</evidence>
<gene>
    <name evidence="2" type="ORF">GCM10023335_55870</name>
</gene>
<dbReference type="Proteomes" id="UP001501759">
    <property type="component" value="Unassembled WGS sequence"/>
</dbReference>
<dbReference type="RefSeq" id="WP_345655100.1">
    <property type="nucleotide sequence ID" value="NZ_BAABKB010000023.1"/>
</dbReference>
<feature type="region of interest" description="Disordered" evidence="1">
    <location>
        <begin position="1"/>
        <end position="60"/>
    </location>
</feature>
<name>A0ABP9J7V8_9ACTN</name>
<proteinExistence type="predicted"/>
<comment type="caution">
    <text evidence="2">The sequence shown here is derived from an EMBL/GenBank/DDBJ whole genome shotgun (WGS) entry which is preliminary data.</text>
</comment>
<feature type="compositionally biased region" description="Polar residues" evidence="1">
    <location>
        <begin position="19"/>
        <end position="35"/>
    </location>
</feature>
<keyword evidence="3" id="KW-1185">Reference proteome</keyword>
<evidence type="ECO:0000256" key="1">
    <source>
        <dbReference type="SAM" id="MobiDB-lite"/>
    </source>
</evidence>
<feature type="compositionally biased region" description="Basic and acidic residues" evidence="1">
    <location>
        <begin position="1"/>
        <end position="11"/>
    </location>
</feature>